<accession>A0A7I7YBR6</accession>
<sequence length="128" mass="14484">MPVKMVRHEHRGARDVTSRKAVESIWSEAEKAVRGEVATLRRRWIETSLIETHLQKWWDSRSDDQRAQLKQAADSGQMAEATARLLMSTGCPIGPVGTKWEDQPEYAWSWPEIVRGFIAAQPEAAPSS</sequence>
<dbReference type="OrthoDB" id="4757034at2"/>
<proteinExistence type="predicted"/>
<dbReference type="Proteomes" id="UP000467385">
    <property type="component" value="Chromosome"/>
</dbReference>
<reference evidence="1 2" key="1">
    <citation type="journal article" date="2019" name="Emerg. Microbes Infect.">
        <title>Comprehensive subspecies identification of 175 nontuberculous mycobacteria species based on 7547 genomic profiles.</title>
        <authorList>
            <person name="Matsumoto Y."/>
            <person name="Kinjo T."/>
            <person name="Motooka D."/>
            <person name="Nabeya D."/>
            <person name="Jung N."/>
            <person name="Uechi K."/>
            <person name="Horii T."/>
            <person name="Iida T."/>
            <person name="Fujita J."/>
            <person name="Nakamura S."/>
        </authorList>
    </citation>
    <scope>NUCLEOTIDE SEQUENCE [LARGE SCALE GENOMIC DNA]</scope>
    <source>
        <strain evidence="1 2">JCM 14738</strain>
    </source>
</reference>
<name>A0A7I7YBR6_9MYCO</name>
<gene>
    <name evidence="1" type="ORF">MCNS_17770</name>
</gene>
<dbReference type="EMBL" id="AP022613">
    <property type="protein sequence ID" value="BBZ38714.1"/>
    <property type="molecule type" value="Genomic_DNA"/>
</dbReference>
<evidence type="ECO:0000313" key="1">
    <source>
        <dbReference type="EMBL" id="BBZ38714.1"/>
    </source>
</evidence>
<keyword evidence="2" id="KW-1185">Reference proteome</keyword>
<dbReference type="RefSeq" id="WP_139825496.1">
    <property type="nucleotide sequence ID" value="NZ_AP022613.1"/>
</dbReference>
<protein>
    <submittedName>
        <fullName evidence="1">Uncharacterized protein</fullName>
    </submittedName>
</protein>
<dbReference type="AlphaFoldDB" id="A0A7I7YBR6"/>
<evidence type="ECO:0000313" key="2">
    <source>
        <dbReference type="Proteomes" id="UP000467385"/>
    </source>
</evidence>
<organism evidence="1 2">
    <name type="scientific">Mycobacterium conspicuum</name>
    <dbReference type="NCBI Taxonomy" id="44010"/>
    <lineage>
        <taxon>Bacteria</taxon>
        <taxon>Bacillati</taxon>
        <taxon>Actinomycetota</taxon>
        <taxon>Actinomycetes</taxon>
        <taxon>Mycobacteriales</taxon>
        <taxon>Mycobacteriaceae</taxon>
        <taxon>Mycobacterium</taxon>
    </lineage>
</organism>